<dbReference type="GO" id="GO:0004519">
    <property type="term" value="F:endonuclease activity"/>
    <property type="evidence" value="ECO:0007669"/>
    <property type="project" value="InterPro"/>
</dbReference>
<sequence length="200" mass="21491">MGYQRRPALGVLLAIATVGLVACKPAPDSNKPTTDTSSMGKQETVTCPSHQWVKASNGVEVNYAHIFCGELNNKGRVVGFHSRPQGSDPSTVAKVRITQKPNKQGIYAGQWEWGGKQGENKFSTFYPDHCTPSQVMNTIGYAARNQQDCPKSAPNWAWCGFNAPKQDDAAAYCHSADGTPFLIAGASSSRGGVNTAFPLR</sequence>
<dbReference type="AlphaFoldDB" id="A0A1H4AXV7"/>
<reference evidence="3 4" key="1">
    <citation type="submission" date="2016-10" db="EMBL/GenBank/DDBJ databases">
        <authorList>
            <person name="de Groot N.N."/>
        </authorList>
    </citation>
    <scope>NUCLEOTIDE SEQUENCE [LARGE SCALE GENOMIC DNA]</scope>
    <source>
        <strain evidence="3 4">DSM 21228</strain>
    </source>
</reference>
<keyword evidence="1" id="KW-0732">Signal</keyword>
<evidence type="ECO:0000313" key="4">
    <source>
        <dbReference type="Proteomes" id="UP000199397"/>
    </source>
</evidence>
<evidence type="ECO:0000313" key="3">
    <source>
        <dbReference type="EMBL" id="SEA40753.1"/>
    </source>
</evidence>
<name>A0A1H4AXV7_9GAMM</name>
<feature type="chain" id="PRO_5011644947" evidence="1">
    <location>
        <begin position="23"/>
        <end position="200"/>
    </location>
</feature>
<dbReference type="Pfam" id="PF14436">
    <property type="entry name" value="EndoU_bacteria"/>
    <property type="match status" value="1"/>
</dbReference>
<feature type="domain" description="Bacterial EndoU nuclease" evidence="2">
    <location>
        <begin position="64"/>
        <end position="199"/>
    </location>
</feature>
<evidence type="ECO:0000259" key="2">
    <source>
        <dbReference type="Pfam" id="PF14436"/>
    </source>
</evidence>
<organism evidence="3 4">
    <name type="scientific">Thiothrix caldifontis</name>
    <dbReference type="NCBI Taxonomy" id="525918"/>
    <lineage>
        <taxon>Bacteria</taxon>
        <taxon>Pseudomonadati</taxon>
        <taxon>Pseudomonadota</taxon>
        <taxon>Gammaproteobacteria</taxon>
        <taxon>Thiotrichales</taxon>
        <taxon>Thiotrichaceae</taxon>
        <taxon>Thiothrix</taxon>
    </lineage>
</organism>
<evidence type="ECO:0000256" key="1">
    <source>
        <dbReference type="SAM" id="SignalP"/>
    </source>
</evidence>
<keyword evidence="4" id="KW-1185">Reference proteome</keyword>
<dbReference type="OrthoDB" id="8478289at2"/>
<gene>
    <name evidence="3" type="ORF">SAMN05660964_01521</name>
</gene>
<feature type="signal peptide" evidence="1">
    <location>
        <begin position="1"/>
        <end position="22"/>
    </location>
</feature>
<accession>A0A1H4AXV7</accession>
<dbReference type="InterPro" id="IPR029501">
    <property type="entry name" value="EndoU_bac"/>
</dbReference>
<dbReference type="Proteomes" id="UP000199397">
    <property type="component" value="Unassembled WGS sequence"/>
</dbReference>
<proteinExistence type="predicted"/>
<dbReference type="RefSeq" id="WP_093067022.1">
    <property type="nucleotide sequence ID" value="NZ_FNQP01000007.1"/>
</dbReference>
<dbReference type="EMBL" id="FNQP01000007">
    <property type="protein sequence ID" value="SEA40753.1"/>
    <property type="molecule type" value="Genomic_DNA"/>
</dbReference>
<protein>
    <submittedName>
        <fullName evidence="3">EndoU nuclease</fullName>
    </submittedName>
</protein>
<dbReference type="PROSITE" id="PS51257">
    <property type="entry name" value="PROKAR_LIPOPROTEIN"/>
    <property type="match status" value="1"/>
</dbReference>
<dbReference type="STRING" id="525918.SAMN05660964_01521"/>